<evidence type="ECO:0000256" key="1">
    <source>
        <dbReference type="SAM" id="Phobius"/>
    </source>
</evidence>
<dbReference type="PANTHER" id="PTHR35342:SF5">
    <property type="entry name" value="TRICARBOXYLIC TRANSPORT PROTEIN"/>
    <property type="match status" value="1"/>
</dbReference>
<evidence type="ECO:0000259" key="2">
    <source>
        <dbReference type="Pfam" id="PF01970"/>
    </source>
</evidence>
<protein>
    <submittedName>
        <fullName evidence="3">Tripartite tricarboxylate transporter protein TctA</fullName>
    </submittedName>
</protein>
<keyword evidence="4" id="KW-1185">Reference proteome</keyword>
<accession>A0A506UFR6</accession>
<feature type="transmembrane region" description="Helical" evidence="1">
    <location>
        <begin position="146"/>
        <end position="161"/>
    </location>
</feature>
<evidence type="ECO:0000313" key="3">
    <source>
        <dbReference type="EMBL" id="TPW31875.1"/>
    </source>
</evidence>
<feature type="transmembrane region" description="Helical" evidence="1">
    <location>
        <begin position="360"/>
        <end position="382"/>
    </location>
</feature>
<dbReference type="RefSeq" id="WP_141165472.1">
    <property type="nucleotide sequence ID" value="NZ_VHLH01000003.1"/>
</dbReference>
<dbReference type="EMBL" id="VHLH01000003">
    <property type="protein sequence ID" value="TPW31875.1"/>
    <property type="molecule type" value="Genomic_DNA"/>
</dbReference>
<name>A0A506UFR6_9HYPH</name>
<feature type="transmembrane region" description="Helical" evidence="1">
    <location>
        <begin position="192"/>
        <end position="215"/>
    </location>
</feature>
<feature type="transmembrane region" description="Helical" evidence="1">
    <location>
        <begin position="58"/>
        <end position="81"/>
    </location>
</feature>
<comment type="caution">
    <text evidence="3">The sequence shown here is derived from an EMBL/GenBank/DDBJ whole genome shotgun (WGS) entry which is preliminary data.</text>
</comment>
<dbReference type="Proteomes" id="UP000320314">
    <property type="component" value="Unassembled WGS sequence"/>
</dbReference>
<dbReference type="Pfam" id="PF01970">
    <property type="entry name" value="TctA"/>
    <property type="match status" value="1"/>
</dbReference>
<dbReference type="PANTHER" id="PTHR35342">
    <property type="entry name" value="TRICARBOXYLIC TRANSPORT PROTEIN"/>
    <property type="match status" value="1"/>
</dbReference>
<feature type="transmembrane region" description="Helical" evidence="1">
    <location>
        <begin position="12"/>
        <end position="38"/>
    </location>
</feature>
<keyword evidence="1" id="KW-0812">Transmembrane</keyword>
<reference evidence="3 4" key="1">
    <citation type="submission" date="2019-06" db="EMBL/GenBank/DDBJ databases">
        <authorList>
            <person name="Li M."/>
        </authorList>
    </citation>
    <scope>NUCLEOTIDE SEQUENCE [LARGE SCALE GENOMIC DNA]</scope>
    <source>
        <strain evidence="3 4">BGMRC6574</strain>
    </source>
</reference>
<feature type="transmembrane region" description="Helical" evidence="1">
    <location>
        <begin position="330"/>
        <end position="348"/>
    </location>
</feature>
<dbReference type="InterPro" id="IPR002823">
    <property type="entry name" value="DUF112_TM"/>
</dbReference>
<sequence>MTLEPLIDGFRLFFDVSTLLAIAFGTLVGLLIGVLPGLGPLMGIILLLPLAYHMEPVAGMGLLVSIFVAGSCGGAITAIMVRIPGTPLAAATLLDGYPMMKRGLAKEAIGTAVAASALGGIIGGLILIFLAPLLADIAIDFAPPEYFALTLTGLLTIAVVSREATVKGLMTGTLGLVLSTIGYDEFANVSRFAFGIDGLLGGINLVAMVVGIFAISEIIDQIRHGDLSAKPDVSVVRPSFSSAISTMRHWRNLVRSSVIGTGLGALPGIGGGISAFSAYAIAKSASKRPEEFGTGIADGVVATESANNATVGGTLIPTLALGIPGDASSAVLMGALILLGFFPGPGLFEKHQDIVGGIFWAYMAANVMMFFVGILLTPLFVACIKLQKRYLLPLIMVLCVMGVYSLESSVFDLWVMLVFGLVGYALRRFDYPLPPLVIGLVLGPVCEGNFRRSLIISGGHYDIFFSRPIATTIIVVNILLVLWMLIPKSLKQRVFRRLGSAASEA</sequence>
<feature type="transmembrane region" description="Helical" evidence="1">
    <location>
        <begin position="469"/>
        <end position="486"/>
    </location>
</feature>
<dbReference type="OrthoDB" id="9806425at2"/>
<feature type="domain" description="DUF112" evidence="2">
    <location>
        <begin position="19"/>
        <end position="438"/>
    </location>
</feature>
<dbReference type="AlphaFoldDB" id="A0A506UFR6"/>
<feature type="transmembrane region" description="Helical" evidence="1">
    <location>
        <begin position="108"/>
        <end position="134"/>
    </location>
</feature>
<keyword evidence="1" id="KW-0472">Membrane</keyword>
<feature type="transmembrane region" description="Helical" evidence="1">
    <location>
        <begin position="394"/>
        <end position="426"/>
    </location>
</feature>
<keyword evidence="1" id="KW-1133">Transmembrane helix</keyword>
<organism evidence="3 4">
    <name type="scientific">Pararhizobium mangrovi</name>
    <dbReference type="NCBI Taxonomy" id="2590452"/>
    <lineage>
        <taxon>Bacteria</taxon>
        <taxon>Pseudomonadati</taxon>
        <taxon>Pseudomonadota</taxon>
        <taxon>Alphaproteobacteria</taxon>
        <taxon>Hyphomicrobiales</taxon>
        <taxon>Rhizobiaceae</taxon>
        <taxon>Rhizobium/Agrobacterium group</taxon>
        <taxon>Pararhizobium</taxon>
    </lineage>
</organism>
<gene>
    <name evidence="3" type="ORF">FJU11_02640</name>
</gene>
<evidence type="ECO:0000313" key="4">
    <source>
        <dbReference type="Proteomes" id="UP000320314"/>
    </source>
</evidence>
<proteinExistence type="predicted"/>